<name>A0ABN9PNG9_9DINO</name>
<evidence type="ECO:0000313" key="2">
    <source>
        <dbReference type="Proteomes" id="UP001189429"/>
    </source>
</evidence>
<proteinExistence type="predicted"/>
<sequence>MAATRQSSAGAGQTRLLKFPWAFNQVLSAVPDEPELAHRFVAGHVQMSNPAGP</sequence>
<comment type="caution">
    <text evidence="1">The sequence shown here is derived from an EMBL/GenBank/DDBJ whole genome shotgun (WGS) entry which is preliminary data.</text>
</comment>
<gene>
    <name evidence="1" type="ORF">PCOR1329_LOCUS4537</name>
</gene>
<dbReference type="Proteomes" id="UP001189429">
    <property type="component" value="Unassembled WGS sequence"/>
</dbReference>
<keyword evidence="2" id="KW-1185">Reference proteome</keyword>
<evidence type="ECO:0000313" key="1">
    <source>
        <dbReference type="EMBL" id="CAK0794619.1"/>
    </source>
</evidence>
<organism evidence="1 2">
    <name type="scientific">Prorocentrum cordatum</name>
    <dbReference type="NCBI Taxonomy" id="2364126"/>
    <lineage>
        <taxon>Eukaryota</taxon>
        <taxon>Sar</taxon>
        <taxon>Alveolata</taxon>
        <taxon>Dinophyceae</taxon>
        <taxon>Prorocentrales</taxon>
        <taxon>Prorocentraceae</taxon>
        <taxon>Prorocentrum</taxon>
    </lineage>
</organism>
<accession>A0ABN9PNG9</accession>
<reference evidence="1" key="1">
    <citation type="submission" date="2023-10" db="EMBL/GenBank/DDBJ databases">
        <authorList>
            <person name="Chen Y."/>
            <person name="Shah S."/>
            <person name="Dougan E. K."/>
            <person name="Thang M."/>
            <person name="Chan C."/>
        </authorList>
    </citation>
    <scope>NUCLEOTIDE SEQUENCE [LARGE SCALE GENOMIC DNA]</scope>
</reference>
<dbReference type="EMBL" id="CAUYUJ010001173">
    <property type="protein sequence ID" value="CAK0794619.1"/>
    <property type="molecule type" value="Genomic_DNA"/>
</dbReference>
<protein>
    <submittedName>
        <fullName evidence="1">Uncharacterized protein</fullName>
    </submittedName>
</protein>